<name>A0AAV3PUP2_LITER</name>
<accession>A0AAV3PUP2</accession>
<keyword evidence="2" id="KW-1185">Reference proteome</keyword>
<evidence type="ECO:0000313" key="2">
    <source>
        <dbReference type="Proteomes" id="UP001454036"/>
    </source>
</evidence>
<dbReference type="AlphaFoldDB" id="A0AAV3PUP2"/>
<dbReference type="EMBL" id="BAABME010002471">
    <property type="protein sequence ID" value="GAA0154786.1"/>
    <property type="molecule type" value="Genomic_DNA"/>
</dbReference>
<sequence length="66" mass="7600">MPENRPVDQHLLDMDTLVTNLSVAGVEMQARRLIDSLPGIMERHSNNVECNHGQYKRRHCQEIQAC</sequence>
<gene>
    <name evidence="1" type="ORF">LIER_12669</name>
</gene>
<dbReference type="Proteomes" id="UP001454036">
    <property type="component" value="Unassembled WGS sequence"/>
</dbReference>
<comment type="caution">
    <text evidence="1">The sequence shown here is derived from an EMBL/GenBank/DDBJ whole genome shotgun (WGS) entry which is preliminary data.</text>
</comment>
<reference evidence="1 2" key="1">
    <citation type="submission" date="2024-01" db="EMBL/GenBank/DDBJ databases">
        <title>The complete chloroplast genome sequence of Lithospermum erythrorhizon: insights into the phylogenetic relationship among Boraginaceae species and the maternal lineages of purple gromwells.</title>
        <authorList>
            <person name="Okada T."/>
            <person name="Watanabe K."/>
        </authorList>
    </citation>
    <scope>NUCLEOTIDE SEQUENCE [LARGE SCALE GENOMIC DNA]</scope>
</reference>
<organism evidence="1 2">
    <name type="scientific">Lithospermum erythrorhizon</name>
    <name type="common">Purple gromwell</name>
    <name type="synonym">Lithospermum officinale var. erythrorhizon</name>
    <dbReference type="NCBI Taxonomy" id="34254"/>
    <lineage>
        <taxon>Eukaryota</taxon>
        <taxon>Viridiplantae</taxon>
        <taxon>Streptophyta</taxon>
        <taxon>Embryophyta</taxon>
        <taxon>Tracheophyta</taxon>
        <taxon>Spermatophyta</taxon>
        <taxon>Magnoliopsida</taxon>
        <taxon>eudicotyledons</taxon>
        <taxon>Gunneridae</taxon>
        <taxon>Pentapetalae</taxon>
        <taxon>asterids</taxon>
        <taxon>lamiids</taxon>
        <taxon>Boraginales</taxon>
        <taxon>Boraginaceae</taxon>
        <taxon>Boraginoideae</taxon>
        <taxon>Lithospermeae</taxon>
        <taxon>Lithospermum</taxon>
    </lineage>
</organism>
<evidence type="ECO:0000313" key="1">
    <source>
        <dbReference type="EMBL" id="GAA0154786.1"/>
    </source>
</evidence>
<proteinExistence type="predicted"/>
<protein>
    <submittedName>
        <fullName evidence="1">Uncharacterized protein</fullName>
    </submittedName>
</protein>